<reference evidence="9" key="3">
    <citation type="submission" date="2015-04" db="UniProtKB">
        <authorList>
            <consortium name="EnsemblPlants"/>
        </authorList>
    </citation>
    <scope>IDENTIFICATION</scope>
    <source>
        <strain evidence="9">cv. Jemalong A17</strain>
    </source>
</reference>
<reference evidence="7 10" key="2">
    <citation type="journal article" date="2014" name="BMC Genomics">
        <title>An improved genome release (version Mt4.0) for the model legume Medicago truncatula.</title>
        <authorList>
            <person name="Tang H."/>
            <person name="Krishnakumar V."/>
            <person name="Bidwell S."/>
            <person name="Rosen B."/>
            <person name="Chan A."/>
            <person name="Zhou S."/>
            <person name="Gentzbittel L."/>
            <person name="Childs K.L."/>
            <person name="Yandell M."/>
            <person name="Gundlach H."/>
            <person name="Mayer K.F."/>
            <person name="Schwartz D.C."/>
            <person name="Town C.D."/>
        </authorList>
    </citation>
    <scope>GENOME REANNOTATION</scope>
    <source>
        <strain evidence="7">A17</strain>
        <strain evidence="9 10">cv. Jemalong A17</strain>
    </source>
</reference>
<evidence type="ECO:0000256" key="6">
    <source>
        <dbReference type="RuleBase" id="RU367044"/>
    </source>
</evidence>
<dbReference type="HOGENOM" id="CLU_125658_0_2_1"/>
<keyword evidence="4 6" id="KW-0964">Secreted</keyword>
<keyword evidence="5 6" id="KW-0732">Signal</keyword>
<dbReference type="EMBL" id="PSQE01000001">
    <property type="protein sequence ID" value="RHN78514.1"/>
    <property type="molecule type" value="Genomic_DNA"/>
</dbReference>
<sequence length="137" mass="16198">MSLLTKKLFLLCALTLLSTHNVHVVAHKHVNVFNYIEDNLDMYLHCRSGDDDLGEHNLHHGESFGWKFDHNFFGGTKFWCLFNWNGNQEERKFYVFVQSRDDEKDDTLNYYIVKAGPCLTQRSQTLCYNWNGDIRDM</sequence>
<evidence type="ECO:0000313" key="9">
    <source>
        <dbReference type="EnsemblPlants" id="KEH41072"/>
    </source>
</evidence>
<protein>
    <recommendedName>
        <fullName evidence="6">S-protein homolog</fullName>
    </recommendedName>
</protein>
<name>A0A072VGX3_MEDTR</name>
<dbReference type="EnsemblPlants" id="KEH41072">
    <property type="protein sequence ID" value="KEH41072"/>
    <property type="gene ID" value="MTR_1g041445"/>
</dbReference>
<comment type="subcellular location">
    <subcellularLocation>
        <location evidence="1 6">Secreted</location>
    </subcellularLocation>
</comment>
<keyword evidence="10" id="KW-1185">Reference proteome</keyword>
<keyword evidence="3 6" id="KW-0713">Self-incompatibility</keyword>
<evidence type="ECO:0000313" key="8">
    <source>
        <dbReference type="EMBL" id="RHN78514.1"/>
    </source>
</evidence>
<evidence type="ECO:0000256" key="5">
    <source>
        <dbReference type="ARBA" id="ARBA00022729"/>
    </source>
</evidence>
<dbReference type="GO" id="GO:0060320">
    <property type="term" value="P:rejection of self pollen"/>
    <property type="evidence" value="ECO:0007669"/>
    <property type="project" value="UniProtKB-KW"/>
</dbReference>
<reference evidence="8" key="4">
    <citation type="journal article" date="2018" name="Nat. Plants">
        <title>Whole-genome landscape of Medicago truncatula symbiotic genes.</title>
        <authorList>
            <person name="Pecrix Y."/>
            <person name="Gamas P."/>
            <person name="Carrere S."/>
        </authorList>
    </citation>
    <scope>NUCLEOTIDE SEQUENCE</scope>
    <source>
        <tissue evidence="8">Leaves</tissue>
    </source>
</reference>
<dbReference type="Pfam" id="PF05938">
    <property type="entry name" value="Self-incomp_S1"/>
    <property type="match status" value="1"/>
</dbReference>
<organism evidence="7 10">
    <name type="scientific">Medicago truncatula</name>
    <name type="common">Barrel medic</name>
    <name type="synonym">Medicago tribuloides</name>
    <dbReference type="NCBI Taxonomy" id="3880"/>
    <lineage>
        <taxon>Eukaryota</taxon>
        <taxon>Viridiplantae</taxon>
        <taxon>Streptophyta</taxon>
        <taxon>Embryophyta</taxon>
        <taxon>Tracheophyta</taxon>
        <taxon>Spermatophyta</taxon>
        <taxon>Magnoliopsida</taxon>
        <taxon>eudicotyledons</taxon>
        <taxon>Gunneridae</taxon>
        <taxon>Pentapetalae</taxon>
        <taxon>rosids</taxon>
        <taxon>fabids</taxon>
        <taxon>Fabales</taxon>
        <taxon>Fabaceae</taxon>
        <taxon>Papilionoideae</taxon>
        <taxon>50 kb inversion clade</taxon>
        <taxon>NPAAA clade</taxon>
        <taxon>Hologalegina</taxon>
        <taxon>IRL clade</taxon>
        <taxon>Trifolieae</taxon>
        <taxon>Medicago</taxon>
    </lineage>
</organism>
<feature type="chain" id="PRO_5014500750" description="S-protein homolog" evidence="6">
    <location>
        <begin position="20"/>
        <end position="137"/>
    </location>
</feature>
<reference evidence="7 10" key="1">
    <citation type="journal article" date="2011" name="Nature">
        <title>The Medicago genome provides insight into the evolution of rhizobial symbioses.</title>
        <authorList>
            <person name="Young N.D."/>
            <person name="Debelle F."/>
            <person name="Oldroyd G.E."/>
            <person name="Geurts R."/>
            <person name="Cannon S.B."/>
            <person name="Udvardi M.K."/>
            <person name="Benedito V.A."/>
            <person name="Mayer K.F."/>
            <person name="Gouzy J."/>
            <person name="Schoof H."/>
            <person name="Van de Peer Y."/>
            <person name="Proost S."/>
            <person name="Cook D.R."/>
            <person name="Meyers B.C."/>
            <person name="Spannagl M."/>
            <person name="Cheung F."/>
            <person name="De Mita S."/>
            <person name="Krishnakumar V."/>
            <person name="Gundlach H."/>
            <person name="Zhou S."/>
            <person name="Mudge J."/>
            <person name="Bharti A.K."/>
            <person name="Murray J.D."/>
            <person name="Naoumkina M.A."/>
            <person name="Rosen B."/>
            <person name="Silverstein K.A."/>
            <person name="Tang H."/>
            <person name="Rombauts S."/>
            <person name="Zhao P.X."/>
            <person name="Zhou P."/>
            <person name="Barbe V."/>
            <person name="Bardou P."/>
            <person name="Bechner M."/>
            <person name="Bellec A."/>
            <person name="Berger A."/>
            <person name="Berges H."/>
            <person name="Bidwell S."/>
            <person name="Bisseling T."/>
            <person name="Choisne N."/>
            <person name="Couloux A."/>
            <person name="Denny R."/>
            <person name="Deshpande S."/>
            <person name="Dai X."/>
            <person name="Doyle J.J."/>
            <person name="Dudez A.M."/>
            <person name="Farmer A.D."/>
            <person name="Fouteau S."/>
            <person name="Franken C."/>
            <person name="Gibelin C."/>
            <person name="Gish J."/>
            <person name="Goldstein S."/>
            <person name="Gonzalez A.J."/>
            <person name="Green P.J."/>
            <person name="Hallab A."/>
            <person name="Hartog M."/>
            <person name="Hua A."/>
            <person name="Humphray S.J."/>
            <person name="Jeong D.H."/>
            <person name="Jing Y."/>
            <person name="Jocker A."/>
            <person name="Kenton S.M."/>
            <person name="Kim D.J."/>
            <person name="Klee K."/>
            <person name="Lai H."/>
            <person name="Lang C."/>
            <person name="Lin S."/>
            <person name="Macmil S.L."/>
            <person name="Magdelenat G."/>
            <person name="Matthews L."/>
            <person name="McCorrison J."/>
            <person name="Monaghan E.L."/>
            <person name="Mun J.H."/>
            <person name="Najar F.Z."/>
            <person name="Nicholson C."/>
            <person name="Noirot C."/>
            <person name="O'Bleness M."/>
            <person name="Paule C.R."/>
            <person name="Poulain J."/>
            <person name="Prion F."/>
            <person name="Qin B."/>
            <person name="Qu C."/>
            <person name="Retzel E.F."/>
            <person name="Riddle C."/>
            <person name="Sallet E."/>
            <person name="Samain S."/>
            <person name="Samson N."/>
            <person name="Sanders I."/>
            <person name="Saurat O."/>
            <person name="Scarpelli C."/>
            <person name="Schiex T."/>
            <person name="Segurens B."/>
            <person name="Severin A.J."/>
            <person name="Sherrier D.J."/>
            <person name="Shi R."/>
            <person name="Sims S."/>
            <person name="Singer S.R."/>
            <person name="Sinharoy S."/>
            <person name="Sterck L."/>
            <person name="Viollet A."/>
            <person name="Wang B.B."/>
            <person name="Wang K."/>
            <person name="Wang M."/>
            <person name="Wang X."/>
            <person name="Warfsmann J."/>
            <person name="Weissenbach J."/>
            <person name="White D.D."/>
            <person name="White J.D."/>
            <person name="Wiley G.B."/>
            <person name="Wincker P."/>
            <person name="Xing Y."/>
            <person name="Yang L."/>
            <person name="Yao Z."/>
            <person name="Ying F."/>
            <person name="Zhai J."/>
            <person name="Zhou L."/>
            <person name="Zuber A."/>
            <person name="Denarie J."/>
            <person name="Dixon R.A."/>
            <person name="May G.D."/>
            <person name="Schwartz D.C."/>
            <person name="Rogers J."/>
            <person name="Quetier F."/>
            <person name="Town C.D."/>
            <person name="Roe B.A."/>
        </authorList>
    </citation>
    <scope>NUCLEOTIDE SEQUENCE [LARGE SCALE GENOMIC DNA]</scope>
    <source>
        <strain evidence="7">A17</strain>
        <strain evidence="9 10">cv. Jemalong A17</strain>
    </source>
</reference>
<evidence type="ECO:0000256" key="3">
    <source>
        <dbReference type="ARBA" id="ARBA00022471"/>
    </source>
</evidence>
<gene>
    <name evidence="7" type="ordered locus">MTR_1g041445</name>
    <name evidence="8" type="ORF">MtrunA17_Chr1g0166451</name>
</gene>
<proteinExistence type="inferred from homology"/>
<evidence type="ECO:0000256" key="1">
    <source>
        <dbReference type="ARBA" id="ARBA00004613"/>
    </source>
</evidence>
<evidence type="ECO:0000313" key="7">
    <source>
        <dbReference type="EMBL" id="KEH41072.1"/>
    </source>
</evidence>
<dbReference type="PANTHER" id="PTHR31232:SF43">
    <property type="entry name" value="S-PROTEIN HOMOLOG 29-RELATED"/>
    <property type="match status" value="1"/>
</dbReference>
<dbReference type="InterPro" id="IPR010264">
    <property type="entry name" value="Self-incomp_S1"/>
</dbReference>
<dbReference type="Gramene" id="rna2091">
    <property type="protein sequence ID" value="RHN78514.1"/>
    <property type="gene ID" value="gene2091"/>
</dbReference>
<evidence type="ECO:0000256" key="2">
    <source>
        <dbReference type="ARBA" id="ARBA00005581"/>
    </source>
</evidence>
<dbReference type="EMBL" id="CM001217">
    <property type="protein sequence ID" value="KEH41072.1"/>
    <property type="molecule type" value="Genomic_DNA"/>
</dbReference>
<evidence type="ECO:0000313" key="10">
    <source>
        <dbReference type="Proteomes" id="UP000002051"/>
    </source>
</evidence>
<dbReference type="Proteomes" id="UP000265566">
    <property type="component" value="Chromosome 1"/>
</dbReference>
<dbReference type="GO" id="GO:0005576">
    <property type="term" value="C:extracellular region"/>
    <property type="evidence" value="ECO:0007669"/>
    <property type="project" value="UniProtKB-SubCell"/>
</dbReference>
<dbReference type="Proteomes" id="UP000002051">
    <property type="component" value="Unassembled WGS sequence"/>
</dbReference>
<feature type="signal peptide" evidence="6">
    <location>
        <begin position="1"/>
        <end position="19"/>
    </location>
</feature>
<dbReference type="AlphaFoldDB" id="A0A072VGX3"/>
<accession>A0A072VGX3</accession>
<comment type="similarity">
    <text evidence="2 6">Belongs to the plant self-incompatibility (S1) protein family.</text>
</comment>
<dbReference type="PANTHER" id="PTHR31232">
    <property type="match status" value="1"/>
</dbReference>
<evidence type="ECO:0000256" key="4">
    <source>
        <dbReference type="ARBA" id="ARBA00022525"/>
    </source>
</evidence>